<dbReference type="SUPFAM" id="SSF46689">
    <property type="entry name" value="Homeodomain-like"/>
    <property type="match status" value="1"/>
</dbReference>
<accession>A0AAV1M9R7</accession>
<dbReference type="InterPro" id="IPR004875">
    <property type="entry name" value="DDE_SF_endonuclease_dom"/>
</dbReference>
<proteinExistence type="predicted"/>
<dbReference type="Pfam" id="PF05225">
    <property type="entry name" value="HTH_psq"/>
    <property type="match status" value="1"/>
</dbReference>
<evidence type="ECO:0008006" key="7">
    <source>
        <dbReference type="Google" id="ProtNLM"/>
    </source>
</evidence>
<feature type="domain" description="DDE-1" evidence="3">
    <location>
        <begin position="97"/>
        <end position="163"/>
    </location>
</feature>
<feature type="domain" description="HTH psq-type" evidence="4">
    <location>
        <begin position="16"/>
        <end position="43"/>
    </location>
</feature>
<gene>
    <name evidence="5" type="ORF">PARMNEM_LOCUS22075</name>
</gene>
<keyword evidence="6" id="KW-1185">Reference proteome</keyword>
<feature type="region of interest" description="Disordered" evidence="2">
    <location>
        <begin position="268"/>
        <end position="298"/>
    </location>
</feature>
<organism evidence="5 6">
    <name type="scientific">Parnassius mnemosyne</name>
    <name type="common">clouded apollo</name>
    <dbReference type="NCBI Taxonomy" id="213953"/>
    <lineage>
        <taxon>Eukaryota</taxon>
        <taxon>Metazoa</taxon>
        <taxon>Ecdysozoa</taxon>
        <taxon>Arthropoda</taxon>
        <taxon>Hexapoda</taxon>
        <taxon>Insecta</taxon>
        <taxon>Pterygota</taxon>
        <taxon>Neoptera</taxon>
        <taxon>Endopterygota</taxon>
        <taxon>Lepidoptera</taxon>
        <taxon>Glossata</taxon>
        <taxon>Ditrysia</taxon>
        <taxon>Papilionoidea</taxon>
        <taxon>Papilionidae</taxon>
        <taxon>Parnassiinae</taxon>
        <taxon>Parnassini</taxon>
        <taxon>Parnassius</taxon>
        <taxon>Driopa</taxon>
    </lineage>
</organism>
<feature type="compositionally biased region" description="Polar residues" evidence="2">
    <location>
        <begin position="219"/>
        <end position="237"/>
    </location>
</feature>
<reference evidence="5 6" key="1">
    <citation type="submission" date="2023-11" db="EMBL/GenBank/DDBJ databases">
        <authorList>
            <person name="Hedman E."/>
            <person name="Englund M."/>
            <person name="Stromberg M."/>
            <person name="Nyberg Akerstrom W."/>
            <person name="Nylinder S."/>
            <person name="Jareborg N."/>
            <person name="Kallberg Y."/>
            <person name="Kronander E."/>
        </authorList>
    </citation>
    <scope>NUCLEOTIDE SEQUENCE [LARGE SCALE GENOMIC DNA]</scope>
</reference>
<feature type="region of interest" description="Disordered" evidence="2">
    <location>
        <begin position="219"/>
        <end position="256"/>
    </location>
</feature>
<evidence type="ECO:0000259" key="3">
    <source>
        <dbReference type="Pfam" id="PF03184"/>
    </source>
</evidence>
<comment type="subcellular location">
    <subcellularLocation>
        <location evidence="1">Nucleus</location>
    </subcellularLocation>
</comment>
<feature type="compositionally biased region" description="Basic residues" evidence="2">
    <location>
        <begin position="282"/>
        <end position="297"/>
    </location>
</feature>
<dbReference type="Proteomes" id="UP001314205">
    <property type="component" value="Unassembled WGS sequence"/>
</dbReference>
<dbReference type="Gene3D" id="1.10.10.60">
    <property type="entry name" value="Homeodomain-like"/>
    <property type="match status" value="1"/>
</dbReference>
<sequence>MPKFIGRISDRGNWDENKMKEAVKNVMEGKLSVRQAADRYDVPIPRISLYDRLKVLKKGKEVAFYPKLGRFESTFSEKKFMLLYEHVKELDNRLMPLESNPVLLILDGHASHNQLAVIKYARNHHIHMLSTAPHTTHKLQPLDRKFFKRFKSAFATASSAWMRRNPADRITDYDIAALVDEAFSRSARCHARSFFQENMFNRFSAAHFLSPVPSTSHILSANEPEPSTSSIDLSKQLSPFPDASKKRSLTRARKTQRSEIITSSLYKKDVEKRQKSRDNNKVKAKQQKSKGTKKILKTTKNIQSLSKGNREEETECIICGETFEEAWIQYQEFKTGLMKTVST</sequence>
<evidence type="ECO:0000259" key="4">
    <source>
        <dbReference type="Pfam" id="PF05225"/>
    </source>
</evidence>
<dbReference type="EMBL" id="CAVLGL010000159">
    <property type="protein sequence ID" value="CAK1603768.1"/>
    <property type="molecule type" value="Genomic_DNA"/>
</dbReference>
<evidence type="ECO:0000313" key="5">
    <source>
        <dbReference type="EMBL" id="CAK1603768.1"/>
    </source>
</evidence>
<dbReference type="InterPro" id="IPR009057">
    <property type="entry name" value="Homeodomain-like_sf"/>
</dbReference>
<evidence type="ECO:0000256" key="1">
    <source>
        <dbReference type="ARBA" id="ARBA00004123"/>
    </source>
</evidence>
<dbReference type="GO" id="GO:0003677">
    <property type="term" value="F:DNA binding"/>
    <property type="evidence" value="ECO:0007669"/>
    <property type="project" value="InterPro"/>
</dbReference>
<evidence type="ECO:0000313" key="6">
    <source>
        <dbReference type="Proteomes" id="UP001314205"/>
    </source>
</evidence>
<feature type="compositionally biased region" description="Basic residues" evidence="2">
    <location>
        <begin position="246"/>
        <end position="255"/>
    </location>
</feature>
<dbReference type="Pfam" id="PF03184">
    <property type="entry name" value="DDE_1"/>
    <property type="match status" value="1"/>
</dbReference>
<evidence type="ECO:0000256" key="2">
    <source>
        <dbReference type="SAM" id="MobiDB-lite"/>
    </source>
</evidence>
<dbReference type="GO" id="GO:0005634">
    <property type="term" value="C:nucleus"/>
    <property type="evidence" value="ECO:0007669"/>
    <property type="project" value="UniProtKB-SubCell"/>
</dbReference>
<dbReference type="AlphaFoldDB" id="A0AAV1M9R7"/>
<feature type="compositionally biased region" description="Basic and acidic residues" evidence="2">
    <location>
        <begin position="268"/>
        <end position="281"/>
    </location>
</feature>
<comment type="caution">
    <text evidence="5">The sequence shown here is derived from an EMBL/GenBank/DDBJ whole genome shotgun (WGS) entry which is preliminary data.</text>
</comment>
<dbReference type="InterPro" id="IPR007889">
    <property type="entry name" value="HTH_Psq"/>
</dbReference>
<protein>
    <recommendedName>
        <fullName evidence="7">HTH psq-type domain-containing protein</fullName>
    </recommendedName>
</protein>
<name>A0AAV1M9R7_9NEOP</name>